<evidence type="ECO:0000313" key="1">
    <source>
        <dbReference type="EMBL" id="KAI3715933.1"/>
    </source>
</evidence>
<accession>A0ACB9B1G9</accession>
<organism evidence="1 2">
    <name type="scientific">Arctium lappa</name>
    <name type="common">Greater burdock</name>
    <name type="synonym">Lappa major</name>
    <dbReference type="NCBI Taxonomy" id="4217"/>
    <lineage>
        <taxon>Eukaryota</taxon>
        <taxon>Viridiplantae</taxon>
        <taxon>Streptophyta</taxon>
        <taxon>Embryophyta</taxon>
        <taxon>Tracheophyta</taxon>
        <taxon>Spermatophyta</taxon>
        <taxon>Magnoliopsida</taxon>
        <taxon>eudicotyledons</taxon>
        <taxon>Gunneridae</taxon>
        <taxon>Pentapetalae</taxon>
        <taxon>asterids</taxon>
        <taxon>campanulids</taxon>
        <taxon>Asterales</taxon>
        <taxon>Asteraceae</taxon>
        <taxon>Carduoideae</taxon>
        <taxon>Cardueae</taxon>
        <taxon>Arctiinae</taxon>
        <taxon>Arctium</taxon>
    </lineage>
</organism>
<proteinExistence type="predicted"/>
<protein>
    <submittedName>
        <fullName evidence="1">Uncharacterized protein</fullName>
    </submittedName>
</protein>
<gene>
    <name evidence="1" type="ORF">L6452_22925</name>
</gene>
<dbReference type="Proteomes" id="UP001055879">
    <property type="component" value="Linkage Group LG07"/>
</dbReference>
<comment type="caution">
    <text evidence="1">The sequence shown here is derived from an EMBL/GenBank/DDBJ whole genome shotgun (WGS) entry which is preliminary data.</text>
</comment>
<reference evidence="2" key="1">
    <citation type="journal article" date="2022" name="Mol. Ecol. Resour.">
        <title>The genomes of chicory, endive, great burdock and yacon provide insights into Asteraceae palaeo-polyploidization history and plant inulin production.</title>
        <authorList>
            <person name="Fan W."/>
            <person name="Wang S."/>
            <person name="Wang H."/>
            <person name="Wang A."/>
            <person name="Jiang F."/>
            <person name="Liu H."/>
            <person name="Zhao H."/>
            <person name="Xu D."/>
            <person name="Zhang Y."/>
        </authorList>
    </citation>
    <scope>NUCLEOTIDE SEQUENCE [LARGE SCALE GENOMIC DNA]</scope>
    <source>
        <strain evidence="2">cv. Niubang</strain>
    </source>
</reference>
<keyword evidence="2" id="KW-1185">Reference proteome</keyword>
<evidence type="ECO:0000313" key="2">
    <source>
        <dbReference type="Proteomes" id="UP001055879"/>
    </source>
</evidence>
<name>A0ACB9B1G9_ARCLA</name>
<sequence length="243" mass="28471">MKDSRKRKLNWKLTEISRKVESEKKKLELRCVKLSKQVSDFEKIVISDRDIFDKERKNSEKKNTLLFKEIYDKNQNLEKDFEAERKHFESVISELSDKLVVLSTDIQKVQETKSEMQSKFDKLCNEKAKLNDKISQLEKASVDLSDKLASETPVLSCYDDDASESVCSFKSVDSLYQKMVFKKQTVKSEILKPNQIKPSSPFYVKSVDRYAYGFHAFKKEKMIWGVKGSPESVKYQKYQQKLN</sequence>
<dbReference type="EMBL" id="CM042053">
    <property type="protein sequence ID" value="KAI3715933.1"/>
    <property type="molecule type" value="Genomic_DNA"/>
</dbReference>
<reference evidence="1 2" key="2">
    <citation type="journal article" date="2022" name="Mol. Ecol. Resour.">
        <title>The genomes of chicory, endive, great burdock and yacon provide insights into Asteraceae paleo-polyploidization history and plant inulin production.</title>
        <authorList>
            <person name="Fan W."/>
            <person name="Wang S."/>
            <person name="Wang H."/>
            <person name="Wang A."/>
            <person name="Jiang F."/>
            <person name="Liu H."/>
            <person name="Zhao H."/>
            <person name="Xu D."/>
            <person name="Zhang Y."/>
        </authorList>
    </citation>
    <scope>NUCLEOTIDE SEQUENCE [LARGE SCALE GENOMIC DNA]</scope>
    <source>
        <strain evidence="2">cv. Niubang</strain>
    </source>
</reference>